<sequence>MPSNTTESAPAAGDPAPATRRRHGNKPVIFIVGVVVAAVFTVGWGLALSSYNGSLNQTSYQTLSWTIDSGSQATVRFQVNGGAPSQCLITATDGRHVEVGQSTVDVEAGLRNATAKVETVRRASAVQVTSCREQESESD</sequence>
<dbReference type="EMBL" id="PYGA01000032">
    <property type="protein sequence ID" value="PSK87374.1"/>
    <property type="molecule type" value="Genomic_DNA"/>
</dbReference>
<feature type="transmembrane region" description="Helical" evidence="2">
    <location>
        <begin position="28"/>
        <end position="47"/>
    </location>
</feature>
<name>A0A2P8CQX9_9ACTN</name>
<dbReference type="AlphaFoldDB" id="A0A2P8CQX9"/>
<dbReference type="Pfam" id="PF14155">
    <property type="entry name" value="DUF4307"/>
    <property type="match status" value="1"/>
</dbReference>
<keyword evidence="2" id="KW-1133">Transmembrane helix</keyword>
<dbReference type="Proteomes" id="UP000240542">
    <property type="component" value="Unassembled WGS sequence"/>
</dbReference>
<proteinExistence type="predicted"/>
<evidence type="ECO:0000256" key="2">
    <source>
        <dbReference type="SAM" id="Phobius"/>
    </source>
</evidence>
<feature type="region of interest" description="Disordered" evidence="1">
    <location>
        <begin position="1"/>
        <end position="22"/>
    </location>
</feature>
<keyword evidence="4" id="KW-1185">Reference proteome</keyword>
<organism evidence="3 4">
    <name type="scientific">Murinocardiopsis flavida</name>
    <dbReference type="NCBI Taxonomy" id="645275"/>
    <lineage>
        <taxon>Bacteria</taxon>
        <taxon>Bacillati</taxon>
        <taxon>Actinomycetota</taxon>
        <taxon>Actinomycetes</taxon>
        <taxon>Streptosporangiales</taxon>
        <taxon>Nocardiopsidaceae</taxon>
        <taxon>Murinocardiopsis</taxon>
    </lineage>
</organism>
<evidence type="ECO:0000256" key="1">
    <source>
        <dbReference type="SAM" id="MobiDB-lite"/>
    </source>
</evidence>
<evidence type="ECO:0000313" key="4">
    <source>
        <dbReference type="Proteomes" id="UP000240542"/>
    </source>
</evidence>
<reference evidence="3 4" key="1">
    <citation type="submission" date="2018-03" db="EMBL/GenBank/DDBJ databases">
        <title>Genomic Encyclopedia of Archaeal and Bacterial Type Strains, Phase II (KMG-II): from individual species to whole genera.</title>
        <authorList>
            <person name="Goeker M."/>
        </authorList>
    </citation>
    <scope>NUCLEOTIDE SEQUENCE [LARGE SCALE GENOMIC DNA]</scope>
    <source>
        <strain evidence="3 4">DSM 45312</strain>
    </source>
</reference>
<dbReference type="RefSeq" id="WP_106586595.1">
    <property type="nucleotide sequence ID" value="NZ_PYGA01000032.1"/>
</dbReference>
<dbReference type="InterPro" id="IPR025443">
    <property type="entry name" value="DUF4307"/>
</dbReference>
<keyword evidence="2" id="KW-0812">Transmembrane</keyword>
<accession>A0A2P8CQX9</accession>
<gene>
    <name evidence="3" type="ORF">CLV63_13229</name>
</gene>
<protein>
    <submittedName>
        <fullName evidence="3">Uncharacterized protein DUF4307</fullName>
    </submittedName>
</protein>
<evidence type="ECO:0000313" key="3">
    <source>
        <dbReference type="EMBL" id="PSK87374.1"/>
    </source>
</evidence>
<dbReference type="OrthoDB" id="3430175at2"/>
<comment type="caution">
    <text evidence="3">The sequence shown here is derived from an EMBL/GenBank/DDBJ whole genome shotgun (WGS) entry which is preliminary data.</text>
</comment>
<keyword evidence="2" id="KW-0472">Membrane</keyword>